<organism evidence="3 4">
    <name type="scientific">Nocardioides deserti</name>
    <dbReference type="NCBI Taxonomy" id="1588644"/>
    <lineage>
        <taxon>Bacteria</taxon>
        <taxon>Bacillati</taxon>
        <taxon>Actinomycetota</taxon>
        <taxon>Actinomycetes</taxon>
        <taxon>Propionibacteriales</taxon>
        <taxon>Nocardioidaceae</taxon>
        <taxon>Nocardioides</taxon>
    </lineage>
</organism>
<dbReference type="Proteomes" id="UP000604001">
    <property type="component" value="Unassembled WGS sequence"/>
</dbReference>
<dbReference type="EMBL" id="JACMYC010000016">
    <property type="protein sequence ID" value="MBC2962097.1"/>
    <property type="molecule type" value="Genomic_DNA"/>
</dbReference>
<accession>A0ABR6UCD2</accession>
<evidence type="ECO:0000256" key="1">
    <source>
        <dbReference type="SAM" id="Phobius"/>
    </source>
</evidence>
<comment type="caution">
    <text evidence="3">The sequence shown here is derived from an EMBL/GenBank/DDBJ whole genome shotgun (WGS) entry which is preliminary data.</text>
</comment>
<keyword evidence="1" id="KW-1133">Transmembrane helix</keyword>
<evidence type="ECO:0000313" key="4">
    <source>
        <dbReference type="Proteomes" id="UP000604001"/>
    </source>
</evidence>
<dbReference type="InterPro" id="IPR012495">
    <property type="entry name" value="TadE-like_dom"/>
</dbReference>
<evidence type="ECO:0000259" key="2">
    <source>
        <dbReference type="Pfam" id="PF07811"/>
    </source>
</evidence>
<sequence>MTGRRHRERRGKEGGAAAVEFALVLPLLLLLVFGIIQYGLYFWALQGGADAARHAARVSAVGGSITCAHLASEVGPKLDGFSSGAPTIERSYLDAEGNTAAAVEVGDRVEISVTFPSIDLNLPFVPFVNGGLVEQTVQARVDHVPSVPEACS</sequence>
<keyword evidence="4" id="KW-1185">Reference proteome</keyword>
<protein>
    <submittedName>
        <fullName evidence="3">Pilus assembly protein</fullName>
    </submittedName>
</protein>
<feature type="domain" description="TadE-like" evidence="2">
    <location>
        <begin position="15"/>
        <end position="57"/>
    </location>
</feature>
<evidence type="ECO:0000313" key="3">
    <source>
        <dbReference type="EMBL" id="MBC2962097.1"/>
    </source>
</evidence>
<feature type="transmembrane region" description="Helical" evidence="1">
    <location>
        <begin position="21"/>
        <end position="44"/>
    </location>
</feature>
<gene>
    <name evidence="3" type="ORF">H7344_17530</name>
</gene>
<reference evidence="3 4" key="1">
    <citation type="submission" date="2020-08" db="EMBL/GenBank/DDBJ databases">
        <title>novel species in genus Nocardioides.</title>
        <authorList>
            <person name="Zhang G."/>
        </authorList>
    </citation>
    <scope>NUCLEOTIDE SEQUENCE [LARGE SCALE GENOMIC DNA]</scope>
    <source>
        <strain evidence="3 4">SC8A-24</strain>
    </source>
</reference>
<dbReference type="Pfam" id="PF07811">
    <property type="entry name" value="TadE"/>
    <property type="match status" value="1"/>
</dbReference>
<keyword evidence="1" id="KW-0472">Membrane</keyword>
<keyword evidence="1" id="KW-0812">Transmembrane</keyword>
<name>A0ABR6UCD2_9ACTN</name>
<proteinExistence type="predicted"/>
<dbReference type="RefSeq" id="WP_186347289.1">
    <property type="nucleotide sequence ID" value="NZ_BMMR01000001.1"/>
</dbReference>